<keyword evidence="2" id="KW-1185">Reference proteome</keyword>
<evidence type="ECO:0000313" key="2">
    <source>
        <dbReference type="Proteomes" id="UP001477947"/>
    </source>
</evidence>
<dbReference type="Proteomes" id="UP001477947">
    <property type="component" value="Chromosome"/>
</dbReference>
<proteinExistence type="predicted"/>
<reference evidence="1 2" key="1">
    <citation type="submission" date="2024-04" db="EMBL/GenBank/DDBJ databases">
        <title>Isolation and characterization of novel acetogenic strains of the genera Terrisporobacter and Acetoanaerobium.</title>
        <authorList>
            <person name="Boeer T."/>
            <person name="Schueler M.A."/>
            <person name="Lueschen A."/>
            <person name="Eysell L."/>
            <person name="Droege J."/>
            <person name="Heinemann M."/>
            <person name="Engelhardt L."/>
            <person name="Basen M."/>
            <person name="Daniel R."/>
        </authorList>
    </citation>
    <scope>NUCLEOTIDE SEQUENCE [LARGE SCALE GENOMIC DNA]</scope>
    <source>
        <strain evidence="1 2">ELB</strain>
    </source>
</reference>
<sequence>MILKIFFNVGDTLTMSDAYTKLINLNPNDPYAKKKAAGSLGGAINGGTLKRRGYTYTRVR</sequence>
<dbReference type="RefSeq" id="WP_343336894.1">
    <property type="nucleotide sequence ID" value="NZ_CP154622.1"/>
</dbReference>
<accession>A0ABZ3FES1</accession>
<dbReference type="EMBL" id="CP154622">
    <property type="protein sequence ID" value="XAM41701.1"/>
    <property type="molecule type" value="Genomic_DNA"/>
</dbReference>
<evidence type="ECO:0000313" key="1">
    <source>
        <dbReference type="EMBL" id="XAM41701.1"/>
    </source>
</evidence>
<protein>
    <submittedName>
        <fullName evidence="1">Uncharacterized protein</fullName>
    </submittedName>
</protein>
<gene>
    <name evidence="1" type="ORF">TPELB_20140</name>
</gene>
<name>A0ABZ3FES1_9FIRM</name>
<organism evidence="1 2">
    <name type="scientific">Terrisporobacter petrolearius</name>
    <dbReference type="NCBI Taxonomy" id="1460447"/>
    <lineage>
        <taxon>Bacteria</taxon>
        <taxon>Bacillati</taxon>
        <taxon>Bacillota</taxon>
        <taxon>Clostridia</taxon>
        <taxon>Peptostreptococcales</taxon>
        <taxon>Peptostreptococcaceae</taxon>
        <taxon>Terrisporobacter</taxon>
    </lineage>
</organism>